<dbReference type="Gene3D" id="2.30.31.10">
    <property type="entry name" value="Transcriptional Coactivator Pc4, Chain A"/>
    <property type="match status" value="1"/>
</dbReference>
<organism evidence="2">
    <name type="scientific">marine sediment metagenome</name>
    <dbReference type="NCBI Taxonomy" id="412755"/>
    <lineage>
        <taxon>unclassified sequences</taxon>
        <taxon>metagenomes</taxon>
        <taxon>ecological metagenomes</taxon>
    </lineage>
</organism>
<dbReference type="InterPro" id="IPR003173">
    <property type="entry name" value="PC4_C"/>
</dbReference>
<dbReference type="InterPro" id="IPR009044">
    <property type="entry name" value="ssDNA-bd_transcriptional_reg"/>
</dbReference>
<proteinExistence type="predicted"/>
<dbReference type="GO" id="GO:0006355">
    <property type="term" value="P:regulation of DNA-templated transcription"/>
    <property type="evidence" value="ECO:0007669"/>
    <property type="project" value="InterPro"/>
</dbReference>
<comment type="caution">
    <text evidence="2">The sequence shown here is derived from an EMBL/GenBank/DDBJ whole genome shotgun (WGS) entry which is preliminary data.</text>
</comment>
<accession>A0A0F9EV03</accession>
<dbReference type="Pfam" id="PF02229">
    <property type="entry name" value="PC4"/>
    <property type="match status" value="1"/>
</dbReference>
<sequence length="105" mass="11656">MAQEETIFREIPKNQSEIIRISRSVHNGYTGINIRVWYIDEETEKYLPTRKGVWIPLGLAPEVSNALLEALGQMGQEVTAAVKARETAARSREAAKNAATVEATT</sequence>
<dbReference type="AlphaFoldDB" id="A0A0F9EV03"/>
<feature type="domain" description="Transcriptional coactivator p15 (PC4) C-terminal" evidence="1">
    <location>
        <begin position="14"/>
        <end position="57"/>
    </location>
</feature>
<protein>
    <recommendedName>
        <fullName evidence="1">Transcriptional coactivator p15 (PC4) C-terminal domain-containing protein</fullName>
    </recommendedName>
</protein>
<dbReference type="SUPFAM" id="SSF54447">
    <property type="entry name" value="ssDNA-binding transcriptional regulator domain"/>
    <property type="match status" value="1"/>
</dbReference>
<dbReference type="GO" id="GO:0003677">
    <property type="term" value="F:DNA binding"/>
    <property type="evidence" value="ECO:0007669"/>
    <property type="project" value="InterPro"/>
</dbReference>
<evidence type="ECO:0000313" key="2">
    <source>
        <dbReference type="EMBL" id="KKL48775.1"/>
    </source>
</evidence>
<dbReference type="EMBL" id="LAZR01033198">
    <property type="protein sequence ID" value="KKL48775.1"/>
    <property type="molecule type" value="Genomic_DNA"/>
</dbReference>
<name>A0A0F9EV03_9ZZZZ</name>
<reference evidence="2" key="1">
    <citation type="journal article" date="2015" name="Nature">
        <title>Complex archaea that bridge the gap between prokaryotes and eukaryotes.</title>
        <authorList>
            <person name="Spang A."/>
            <person name="Saw J.H."/>
            <person name="Jorgensen S.L."/>
            <person name="Zaremba-Niedzwiedzka K."/>
            <person name="Martijn J."/>
            <person name="Lind A.E."/>
            <person name="van Eijk R."/>
            <person name="Schleper C."/>
            <person name="Guy L."/>
            <person name="Ettema T.J."/>
        </authorList>
    </citation>
    <scope>NUCLEOTIDE SEQUENCE</scope>
</reference>
<gene>
    <name evidence="2" type="ORF">LCGC14_2322130</name>
</gene>
<evidence type="ECO:0000259" key="1">
    <source>
        <dbReference type="Pfam" id="PF02229"/>
    </source>
</evidence>